<sequence>MNPAENLLIALTYAAPQNYLRFCGCSIYIPEIRNLVTTCYWLGCSSQSINRRQGGLWVCFGVRLE</sequence>
<evidence type="ECO:0000313" key="2">
    <source>
        <dbReference type="Proteomes" id="UP000231484"/>
    </source>
</evidence>
<dbReference type="AlphaFoldDB" id="A0A2N9XRF0"/>
<protein>
    <submittedName>
        <fullName evidence="1">Uncharacterized protein</fullName>
    </submittedName>
</protein>
<organism evidence="1 2">
    <name type="scientific">Snodgrassella alvi</name>
    <dbReference type="NCBI Taxonomy" id="1196083"/>
    <lineage>
        <taxon>Bacteria</taxon>
        <taxon>Pseudomonadati</taxon>
        <taxon>Pseudomonadota</taxon>
        <taxon>Betaproteobacteria</taxon>
        <taxon>Neisseriales</taxon>
        <taxon>Neisseriaceae</taxon>
        <taxon>Snodgrassella</taxon>
    </lineage>
</organism>
<evidence type="ECO:0000313" key="1">
    <source>
        <dbReference type="EMBL" id="PIT51021.1"/>
    </source>
</evidence>
<reference evidence="1 2" key="1">
    <citation type="journal article" date="2017" name="MBio">
        <title>Type VI secretion-mediated competition in the bee gut microbiome.</title>
        <authorList>
            <person name="Steele M.I."/>
            <person name="Kwong W.K."/>
            <person name="Powell J.E."/>
            <person name="Whiteley M."/>
            <person name="Moran N.A."/>
        </authorList>
    </citation>
    <scope>NUCLEOTIDE SEQUENCE [LARGE SCALE GENOMIC DNA]</scope>
    <source>
        <strain evidence="1 2">Occ4-2</strain>
    </source>
</reference>
<comment type="caution">
    <text evidence="1">The sequence shown here is derived from an EMBL/GenBank/DDBJ whole genome shotgun (WGS) entry which is preliminary data.</text>
</comment>
<dbReference type="Proteomes" id="UP000231484">
    <property type="component" value="Unassembled WGS sequence"/>
</dbReference>
<gene>
    <name evidence="1" type="ORF">BHC48_04555</name>
</gene>
<accession>A0A2N9XRF0</accession>
<name>A0A2N9XRF0_9NEIS</name>
<dbReference type="EMBL" id="MEIQ01000030">
    <property type="protein sequence ID" value="PIT51021.1"/>
    <property type="molecule type" value="Genomic_DNA"/>
</dbReference>
<proteinExistence type="predicted"/>